<comment type="caution">
    <text evidence="12">The sequence shown here is derived from an EMBL/GenBank/DDBJ whole genome shotgun (WGS) entry which is preliminary data.</text>
</comment>
<feature type="transmembrane region" description="Helical" evidence="10">
    <location>
        <begin position="312"/>
        <end position="337"/>
    </location>
</feature>
<feature type="transmembrane region" description="Helical" evidence="10">
    <location>
        <begin position="240"/>
        <end position="259"/>
    </location>
</feature>
<comment type="caution">
    <text evidence="10">Lacks conserved residue(s) required for the propagation of feature annotation.</text>
</comment>
<dbReference type="InterPro" id="IPR018422">
    <property type="entry name" value="Cation/H_exchanger_CPA1"/>
</dbReference>
<dbReference type="InterPro" id="IPR004705">
    <property type="entry name" value="Cation/H_exchanger_CPA1_bac"/>
</dbReference>
<reference evidence="12 13" key="1">
    <citation type="submission" date="2019-10" db="EMBL/GenBank/DDBJ databases">
        <title>Two novel species isolated from a subtropical stream in China.</title>
        <authorList>
            <person name="Lu H."/>
        </authorList>
    </citation>
    <scope>NUCLEOTIDE SEQUENCE [LARGE SCALE GENOMIC DNA]</scope>
    <source>
        <strain evidence="12 13">FT29W</strain>
    </source>
</reference>
<evidence type="ECO:0000256" key="2">
    <source>
        <dbReference type="ARBA" id="ARBA00022448"/>
    </source>
</evidence>
<evidence type="ECO:0000256" key="10">
    <source>
        <dbReference type="RuleBase" id="RU366002"/>
    </source>
</evidence>
<keyword evidence="2 10" id="KW-0813">Transport</keyword>
<dbReference type="AlphaFoldDB" id="A0A6A7N7C0"/>
<comment type="similarity">
    <text evidence="10">Belongs to the monovalent cation:proton antiporter 1 (CPA1) transporter (TC 2.A.36) family.</text>
</comment>
<dbReference type="Proteomes" id="UP000440498">
    <property type="component" value="Unassembled WGS sequence"/>
</dbReference>
<feature type="transmembrane region" description="Helical" evidence="10">
    <location>
        <begin position="358"/>
        <end position="382"/>
    </location>
</feature>
<dbReference type="PANTHER" id="PTHR10110:SF86">
    <property type="entry name" value="SODIUM_HYDROGEN EXCHANGER 7"/>
    <property type="match status" value="1"/>
</dbReference>
<evidence type="ECO:0000259" key="11">
    <source>
        <dbReference type="Pfam" id="PF00999"/>
    </source>
</evidence>
<organism evidence="12 13">
    <name type="scientific">Rugamonas aquatica</name>
    <dbReference type="NCBI Taxonomy" id="2743357"/>
    <lineage>
        <taxon>Bacteria</taxon>
        <taxon>Pseudomonadati</taxon>
        <taxon>Pseudomonadota</taxon>
        <taxon>Betaproteobacteria</taxon>
        <taxon>Burkholderiales</taxon>
        <taxon>Oxalobacteraceae</taxon>
        <taxon>Telluria group</taxon>
        <taxon>Rugamonas</taxon>
    </lineage>
</organism>
<evidence type="ECO:0000256" key="9">
    <source>
        <dbReference type="ARBA" id="ARBA00023201"/>
    </source>
</evidence>
<dbReference type="GO" id="GO:0051453">
    <property type="term" value="P:regulation of intracellular pH"/>
    <property type="evidence" value="ECO:0007669"/>
    <property type="project" value="TreeGrafter"/>
</dbReference>
<evidence type="ECO:0000256" key="5">
    <source>
        <dbReference type="ARBA" id="ARBA00022989"/>
    </source>
</evidence>
<keyword evidence="13" id="KW-1185">Reference proteome</keyword>
<evidence type="ECO:0000256" key="3">
    <source>
        <dbReference type="ARBA" id="ARBA00022475"/>
    </source>
</evidence>
<keyword evidence="3" id="KW-1003">Cell membrane</keyword>
<feature type="transmembrane region" description="Helical" evidence="10">
    <location>
        <begin position="55"/>
        <end position="72"/>
    </location>
</feature>
<feature type="domain" description="Cation/H+ exchanger transmembrane" evidence="11">
    <location>
        <begin position="12"/>
        <end position="419"/>
    </location>
</feature>
<feature type="transmembrane region" description="Helical" evidence="10">
    <location>
        <begin position="216"/>
        <end position="234"/>
    </location>
</feature>
<feature type="transmembrane region" description="Helical" evidence="10">
    <location>
        <begin position="183"/>
        <end position="204"/>
    </location>
</feature>
<gene>
    <name evidence="12" type="ORF">GEV02_22240</name>
</gene>
<keyword evidence="4 10" id="KW-0812">Transmembrane</keyword>
<dbReference type="NCBIfam" id="TIGR00831">
    <property type="entry name" value="a_cpa1"/>
    <property type="match status" value="1"/>
</dbReference>
<evidence type="ECO:0000256" key="7">
    <source>
        <dbReference type="ARBA" id="ARBA00023065"/>
    </source>
</evidence>
<dbReference type="GO" id="GO:0005886">
    <property type="term" value="C:plasma membrane"/>
    <property type="evidence" value="ECO:0007669"/>
    <property type="project" value="UniProtKB-SubCell"/>
</dbReference>
<keyword evidence="5 10" id="KW-1133">Transmembrane helix</keyword>
<keyword evidence="10" id="KW-0050">Antiport</keyword>
<comment type="subcellular location">
    <subcellularLocation>
        <location evidence="10">Cell inner membrane</location>
        <topology evidence="10">Multi-pass membrane protein</topology>
    </subcellularLocation>
    <subcellularLocation>
        <location evidence="1">Cell membrane</location>
        <topology evidence="1">Multi-pass membrane protein</topology>
    </subcellularLocation>
</comment>
<dbReference type="InterPro" id="IPR004709">
    <property type="entry name" value="NaH_exchanger"/>
</dbReference>
<sequence length="544" mass="58969">MDSIEVVLVMLLAVVASAYLTRLLPRAVPLPLVQIALGALIAAKSTRGVDLEPDLFFLVFLPPLLFLDGWRIPKSGLLRDKGTILELALGLVVFTVLGAGLLIHWLIPAMPLPVAFALAAIISPTDPIAVSSIAATTPIPKRLMHILEGESLLNDASGLVCFRFAVAAAMTGAFSVSTAGLTFVWLVGAGIGAGVGVTMLVTWAQRWLTCRFGEPVGSPILVNLLLPFGAYLVAERMHASGILAAVAAGITMSYVELNGHALANTRIQRSAVWDTVQFALNGIMFVLLGEQLPDIFRGASATIEESGHLNPWWLAVYAVAINVGLLMLRMLWVWASLRLTIFKQKIRHQPRMKINPRLLLATTLAGARGAITLAGVLTLPLALPDGSPFPARSLTIFLACSVILVSLLVASLGLPRLLAGMTFPPEPEEQREEDLARRAAANAAIVAIEHTQVVLMEAESCIDPEAYPQAAARVIAFYEHKLKEVDPENDAAWRKTDHAEKELRLAALDAERTTIYDLARHDRISDDISRKLVREIDLMEARYR</sequence>
<dbReference type="PANTHER" id="PTHR10110">
    <property type="entry name" value="SODIUM/HYDROGEN EXCHANGER"/>
    <property type="match status" value="1"/>
</dbReference>
<evidence type="ECO:0000256" key="8">
    <source>
        <dbReference type="ARBA" id="ARBA00023136"/>
    </source>
</evidence>
<evidence type="ECO:0000313" key="13">
    <source>
        <dbReference type="Proteomes" id="UP000440498"/>
    </source>
</evidence>
<proteinExistence type="inferred from homology"/>
<keyword evidence="9 10" id="KW-0739">Sodium transport</keyword>
<keyword evidence="10" id="KW-0997">Cell inner membrane</keyword>
<dbReference type="Pfam" id="PF00999">
    <property type="entry name" value="Na_H_Exchanger"/>
    <property type="match status" value="1"/>
</dbReference>
<dbReference type="GO" id="GO:0098719">
    <property type="term" value="P:sodium ion import across plasma membrane"/>
    <property type="evidence" value="ECO:0007669"/>
    <property type="project" value="TreeGrafter"/>
</dbReference>
<dbReference type="GO" id="GO:0015386">
    <property type="term" value="F:potassium:proton antiporter activity"/>
    <property type="evidence" value="ECO:0007669"/>
    <property type="project" value="TreeGrafter"/>
</dbReference>
<name>A0A6A7N7C0_9BURK</name>
<dbReference type="RefSeq" id="WP_152840147.1">
    <property type="nucleotide sequence ID" value="NZ_WHUG01000010.1"/>
</dbReference>
<keyword evidence="8 10" id="KW-0472">Membrane</keyword>
<protein>
    <submittedName>
        <fullName evidence="12">Na+/H+ antiporter</fullName>
    </submittedName>
</protein>
<feature type="transmembrane region" description="Helical" evidence="10">
    <location>
        <begin position="84"/>
        <end position="107"/>
    </location>
</feature>
<evidence type="ECO:0000256" key="1">
    <source>
        <dbReference type="ARBA" id="ARBA00004651"/>
    </source>
</evidence>
<dbReference type="GO" id="GO:0015385">
    <property type="term" value="F:sodium:proton antiporter activity"/>
    <property type="evidence" value="ECO:0007669"/>
    <property type="project" value="InterPro"/>
</dbReference>
<evidence type="ECO:0000256" key="4">
    <source>
        <dbReference type="ARBA" id="ARBA00022692"/>
    </source>
</evidence>
<keyword evidence="6 10" id="KW-0915">Sodium</keyword>
<accession>A0A6A7N7C0</accession>
<comment type="function">
    <text evidence="10">Na(+)/H(+) antiporter that extrudes sodium in exchange for external protons.</text>
</comment>
<keyword evidence="7 10" id="KW-0406">Ion transport</keyword>
<dbReference type="EMBL" id="WHUG01000010">
    <property type="protein sequence ID" value="MQA40861.1"/>
    <property type="molecule type" value="Genomic_DNA"/>
</dbReference>
<feature type="transmembrane region" description="Helical" evidence="10">
    <location>
        <begin position="394"/>
        <end position="414"/>
    </location>
</feature>
<dbReference type="Gene3D" id="6.10.140.1330">
    <property type="match status" value="1"/>
</dbReference>
<evidence type="ECO:0000313" key="12">
    <source>
        <dbReference type="EMBL" id="MQA40861.1"/>
    </source>
</evidence>
<dbReference type="PRINTS" id="PR01084">
    <property type="entry name" value="NAHEXCHNGR"/>
</dbReference>
<evidence type="ECO:0000256" key="6">
    <source>
        <dbReference type="ARBA" id="ARBA00023053"/>
    </source>
</evidence>
<feature type="transmembrane region" description="Helical" evidence="10">
    <location>
        <begin position="113"/>
        <end position="135"/>
    </location>
</feature>
<dbReference type="InterPro" id="IPR006153">
    <property type="entry name" value="Cation/H_exchanger_TM"/>
</dbReference>